<organism evidence="1 2">
    <name type="scientific">Sphingomonas aliaeris</name>
    <dbReference type="NCBI Taxonomy" id="2759526"/>
    <lineage>
        <taxon>Bacteria</taxon>
        <taxon>Pseudomonadati</taxon>
        <taxon>Pseudomonadota</taxon>
        <taxon>Alphaproteobacteria</taxon>
        <taxon>Sphingomonadales</taxon>
        <taxon>Sphingomonadaceae</taxon>
        <taxon>Sphingomonas</taxon>
    </lineage>
</organism>
<protein>
    <submittedName>
        <fullName evidence="1">Uncharacterized protein</fullName>
    </submittedName>
</protein>
<dbReference type="RefSeq" id="WP_202095212.1">
    <property type="nucleotide sequence ID" value="NZ_CP061035.1"/>
</dbReference>
<gene>
    <name evidence="1" type="ORF">H5J25_06315</name>
</gene>
<accession>A0A974NWF0</accession>
<reference evidence="2" key="1">
    <citation type="submission" date="2020-09" db="EMBL/GenBank/DDBJ databases">
        <title>Sphingomonas sp., a new species isolated from pork steak.</title>
        <authorList>
            <person name="Heidler von Heilborn D."/>
        </authorList>
    </citation>
    <scope>NUCLEOTIDE SEQUENCE [LARGE SCALE GENOMIC DNA]</scope>
</reference>
<evidence type="ECO:0000313" key="1">
    <source>
        <dbReference type="EMBL" id="QQV78289.1"/>
    </source>
</evidence>
<dbReference type="EMBL" id="CP061035">
    <property type="protein sequence ID" value="QQV78289.1"/>
    <property type="molecule type" value="Genomic_DNA"/>
</dbReference>
<dbReference type="KEGG" id="sari:H5J25_06315"/>
<keyword evidence="2" id="KW-1185">Reference proteome</keyword>
<sequence>MQQEMMATFGRGLGLTIGAIGALASPAEAQITGAPVVAEQPSQDAALPGPTNARRSYDAAYFAKYAPATALQMVERVPGSRDRIGRSIGARVRADGG</sequence>
<evidence type="ECO:0000313" key="2">
    <source>
        <dbReference type="Proteomes" id="UP000595894"/>
    </source>
</evidence>
<proteinExistence type="predicted"/>
<dbReference type="Proteomes" id="UP000595894">
    <property type="component" value="Chromosome"/>
</dbReference>
<dbReference type="AlphaFoldDB" id="A0A974NWF0"/>
<name>A0A974NWF0_9SPHN</name>